<protein>
    <recommendedName>
        <fullName evidence="2">Male-enhanced antigen 1</fullName>
    </recommendedName>
</protein>
<evidence type="ECO:0000313" key="8">
    <source>
        <dbReference type="EMBL" id="CAH0101583.1"/>
    </source>
</evidence>
<dbReference type="GO" id="GO:0007283">
    <property type="term" value="P:spermatogenesis"/>
    <property type="evidence" value="ECO:0007669"/>
    <property type="project" value="UniProtKB-KW"/>
</dbReference>
<dbReference type="PANTHER" id="PTHR17005">
    <property type="entry name" value="MALE-ENHANCED ANTIGEN-1"/>
    <property type="match status" value="1"/>
</dbReference>
<evidence type="ECO:0000313" key="9">
    <source>
        <dbReference type="Proteomes" id="UP000789390"/>
    </source>
</evidence>
<comment type="caution">
    <text evidence="8">The sequence shown here is derived from an EMBL/GenBank/DDBJ whole genome shotgun (WGS) entry which is preliminary data.</text>
</comment>
<feature type="region of interest" description="Disordered" evidence="7">
    <location>
        <begin position="1"/>
        <end position="31"/>
    </location>
</feature>
<evidence type="ECO:0000256" key="2">
    <source>
        <dbReference type="ARBA" id="ARBA00022245"/>
    </source>
</evidence>
<gene>
    <name evidence="8" type="ORF">DGAL_LOCUS3919</name>
</gene>
<dbReference type="OrthoDB" id="5593200at2759"/>
<evidence type="ECO:0000256" key="5">
    <source>
        <dbReference type="ARBA" id="ARBA00022782"/>
    </source>
</evidence>
<dbReference type="InterPro" id="IPR009685">
    <property type="entry name" value="MEA1"/>
</dbReference>
<organism evidence="8 9">
    <name type="scientific">Daphnia galeata</name>
    <dbReference type="NCBI Taxonomy" id="27404"/>
    <lineage>
        <taxon>Eukaryota</taxon>
        <taxon>Metazoa</taxon>
        <taxon>Ecdysozoa</taxon>
        <taxon>Arthropoda</taxon>
        <taxon>Crustacea</taxon>
        <taxon>Branchiopoda</taxon>
        <taxon>Diplostraca</taxon>
        <taxon>Cladocera</taxon>
        <taxon>Anomopoda</taxon>
        <taxon>Daphniidae</taxon>
        <taxon>Daphnia</taxon>
    </lineage>
</organism>
<accession>A0A8J2RGC6</accession>
<dbReference type="EMBL" id="CAKKLH010000061">
    <property type="protein sequence ID" value="CAH0101583.1"/>
    <property type="molecule type" value="Genomic_DNA"/>
</dbReference>
<dbReference type="Proteomes" id="UP000789390">
    <property type="component" value="Unassembled WGS sequence"/>
</dbReference>
<evidence type="ECO:0000256" key="3">
    <source>
        <dbReference type="ARBA" id="ARBA00022473"/>
    </source>
</evidence>
<evidence type="ECO:0000256" key="6">
    <source>
        <dbReference type="ARBA" id="ARBA00022871"/>
    </source>
</evidence>
<dbReference type="AlphaFoldDB" id="A0A8J2RGC6"/>
<reference evidence="8" key="1">
    <citation type="submission" date="2021-11" db="EMBL/GenBank/DDBJ databases">
        <authorList>
            <person name="Schell T."/>
        </authorList>
    </citation>
    <scope>NUCLEOTIDE SEQUENCE</scope>
    <source>
        <strain evidence="8">M5</strain>
    </source>
</reference>
<comment type="function">
    <text evidence="1">May play an important role in spermatogenesis and/or testis development.</text>
</comment>
<evidence type="ECO:0000256" key="4">
    <source>
        <dbReference type="ARBA" id="ARBA00022553"/>
    </source>
</evidence>
<name>A0A8J2RGC6_9CRUS</name>
<keyword evidence="6" id="KW-0744">Spermatogenesis</keyword>
<dbReference type="Pfam" id="PF06910">
    <property type="entry name" value="MEA1"/>
    <property type="match status" value="1"/>
</dbReference>
<feature type="compositionally biased region" description="Basic and acidic residues" evidence="7">
    <location>
        <begin position="21"/>
        <end position="31"/>
    </location>
</feature>
<evidence type="ECO:0000256" key="7">
    <source>
        <dbReference type="SAM" id="MobiDB-lite"/>
    </source>
</evidence>
<keyword evidence="9" id="KW-1185">Reference proteome</keyword>
<proteinExistence type="predicted"/>
<dbReference type="GO" id="GO:0030154">
    <property type="term" value="P:cell differentiation"/>
    <property type="evidence" value="ECO:0007669"/>
    <property type="project" value="UniProtKB-KW"/>
</dbReference>
<keyword evidence="4" id="KW-0597">Phosphoprotein</keyword>
<keyword evidence="3" id="KW-0217">Developmental protein</keyword>
<sequence length="170" mass="19038">MTRNSPEPDSGRLPDNIDENNSVHDEFNAGLTERDLTEIEDTVEEPPQIGENGYELLPTSLCDEEDDHVEFGYSTYDGQEFQIRTSHNYHNLVSIENPTTPAADSCRSSEKPSIPLDTTQIETIKSIMSKVTLPSTAIPVWAHSVTDDQLKQVVDEKVKKGVDETWAVFD</sequence>
<keyword evidence="5" id="KW-0221">Differentiation</keyword>
<evidence type="ECO:0000256" key="1">
    <source>
        <dbReference type="ARBA" id="ARBA00002540"/>
    </source>
</evidence>